<evidence type="ECO:0000256" key="2">
    <source>
        <dbReference type="ARBA" id="ARBA00008914"/>
    </source>
</evidence>
<dbReference type="PROSITE" id="PS51123">
    <property type="entry name" value="OMPA_2"/>
    <property type="match status" value="1"/>
</dbReference>
<keyword evidence="5" id="KW-1133">Transmembrane helix</keyword>
<dbReference type="KEGG" id="tci:A7K98_10870"/>
<reference evidence="12 13" key="1">
    <citation type="submission" date="2016-05" db="EMBL/GenBank/DDBJ databases">
        <title>Complete genome sequence of two 2,5-diketo-D-glunonic acid producing strain Tatumella citrea.</title>
        <authorList>
            <person name="Duan C."/>
            <person name="Yang J."/>
            <person name="Yang S."/>
        </authorList>
    </citation>
    <scope>NUCLEOTIDE SEQUENCE [LARGE SCALE GENOMIC DNA]</scope>
    <source>
        <strain evidence="11 12">ATCC 39140</strain>
        <strain evidence="10 13">DSM 13699</strain>
    </source>
</reference>
<evidence type="ECO:0000313" key="10">
    <source>
        <dbReference type="EMBL" id="ARU94231.1"/>
    </source>
</evidence>
<feature type="compositionally biased region" description="Polar residues" evidence="8">
    <location>
        <begin position="280"/>
        <end position="293"/>
    </location>
</feature>
<feature type="domain" description="OmpA-like" evidence="9">
    <location>
        <begin position="148"/>
        <end position="268"/>
    </location>
</feature>
<evidence type="ECO:0000259" key="9">
    <source>
        <dbReference type="PROSITE" id="PS51123"/>
    </source>
</evidence>
<keyword evidence="10" id="KW-0969">Cilium</keyword>
<evidence type="ECO:0000256" key="8">
    <source>
        <dbReference type="SAM" id="MobiDB-lite"/>
    </source>
</evidence>
<dbReference type="PANTHER" id="PTHR30329">
    <property type="entry name" value="STATOR ELEMENT OF FLAGELLAR MOTOR COMPLEX"/>
    <property type="match status" value="1"/>
</dbReference>
<dbReference type="GO" id="GO:0005886">
    <property type="term" value="C:plasma membrane"/>
    <property type="evidence" value="ECO:0007669"/>
    <property type="project" value="UniProtKB-SubCell"/>
</dbReference>
<proteinExistence type="inferred from homology"/>
<feature type="compositionally biased region" description="Low complexity" evidence="8">
    <location>
        <begin position="346"/>
        <end position="366"/>
    </location>
</feature>
<protein>
    <submittedName>
        <fullName evidence="10">Flagellar motor protein MotB</fullName>
    </submittedName>
</protein>
<evidence type="ECO:0000256" key="5">
    <source>
        <dbReference type="ARBA" id="ARBA00022989"/>
    </source>
</evidence>
<dbReference type="SUPFAM" id="SSF103088">
    <property type="entry name" value="OmpA-like"/>
    <property type="match status" value="1"/>
</dbReference>
<dbReference type="NCBIfam" id="NF006548">
    <property type="entry name" value="PRK09041.1"/>
    <property type="match status" value="1"/>
</dbReference>
<dbReference type="RefSeq" id="WP_087488590.1">
    <property type="nucleotide sequence ID" value="NZ_CP015579.1"/>
</dbReference>
<evidence type="ECO:0000256" key="4">
    <source>
        <dbReference type="ARBA" id="ARBA00022692"/>
    </source>
</evidence>
<evidence type="ECO:0000313" key="13">
    <source>
        <dbReference type="Proteomes" id="UP000195814"/>
    </source>
</evidence>
<dbReference type="Proteomes" id="UP000195729">
    <property type="component" value="Chromosome"/>
</dbReference>
<keyword evidence="12" id="KW-1185">Reference proteome</keyword>
<evidence type="ECO:0000313" key="12">
    <source>
        <dbReference type="Proteomes" id="UP000195729"/>
    </source>
</evidence>
<evidence type="ECO:0000256" key="6">
    <source>
        <dbReference type="ARBA" id="ARBA00023136"/>
    </source>
</evidence>
<sequence>MKTNERQIIVVKKGKSSEHHGSHGSWKIAYADFMTAMMAFFMVMWLVSVSTPKELQQIAEYFKTPLKVALSGGRRSSDSVSVVPGGGEDVTRQEGEVNHVAPKADSKHQQDNRRLKHLQQKLENMLLKDPRLKALRPHLLITMVSSGLRIQIIDSKQRPMFLSGSSEVEPYMRTIMQAIAPILNDVPNDISIAGHTDDYQYQAGEKGFSNWELSANRANASRRELVRGGLNEGKVLRVLGMANTMKLKNVHGDNAENRRISLLVLTEDAQEAIEKENSEEQAITVSEPDQLQLSEPVPDNTTPAPTPAPSESGTDGTIAPEEPHQATPGSAVNTLPSAPETTIQQPAPASAEAEPTPAAVTPSTDQ</sequence>
<dbReference type="InterPro" id="IPR050330">
    <property type="entry name" value="Bact_OuterMem_StrucFunc"/>
</dbReference>
<dbReference type="PANTHER" id="PTHR30329:SF18">
    <property type="entry name" value="MOTILITY PROTEIN B"/>
    <property type="match status" value="1"/>
</dbReference>
<dbReference type="InterPro" id="IPR006665">
    <property type="entry name" value="OmpA-like"/>
</dbReference>
<name>A0A1Y0L862_TATCI</name>
<dbReference type="Gene3D" id="3.30.1330.60">
    <property type="entry name" value="OmpA-like domain"/>
    <property type="match status" value="1"/>
</dbReference>
<evidence type="ECO:0000256" key="1">
    <source>
        <dbReference type="ARBA" id="ARBA00004162"/>
    </source>
</evidence>
<gene>
    <name evidence="10" type="ORF">A7K98_10870</name>
    <name evidence="11" type="ORF">A7K99_10870</name>
</gene>
<keyword evidence="6 7" id="KW-0472">Membrane</keyword>
<feature type="region of interest" description="Disordered" evidence="8">
    <location>
        <begin position="274"/>
        <end position="366"/>
    </location>
</feature>
<comment type="similarity">
    <text evidence="2">Belongs to the MotB family.</text>
</comment>
<evidence type="ECO:0000256" key="7">
    <source>
        <dbReference type="PROSITE-ProRule" id="PRU00473"/>
    </source>
</evidence>
<dbReference type="CDD" id="cd07185">
    <property type="entry name" value="OmpA_C-like"/>
    <property type="match status" value="1"/>
</dbReference>
<dbReference type="OrthoDB" id="9809186at2"/>
<feature type="compositionally biased region" description="Polar residues" evidence="8">
    <location>
        <begin position="327"/>
        <end position="345"/>
    </location>
</feature>
<accession>A0A1Y0L862</accession>
<keyword evidence="10" id="KW-0966">Cell projection</keyword>
<comment type="subcellular location">
    <subcellularLocation>
        <location evidence="1">Cell membrane</location>
        <topology evidence="1">Single-pass membrane protein</topology>
    </subcellularLocation>
</comment>
<dbReference type="InterPro" id="IPR036737">
    <property type="entry name" value="OmpA-like_sf"/>
</dbReference>
<keyword evidence="3" id="KW-1003">Cell membrane</keyword>
<keyword evidence="10" id="KW-0282">Flagellum</keyword>
<dbReference type="Pfam" id="PF13677">
    <property type="entry name" value="MotB_plug"/>
    <property type="match status" value="1"/>
</dbReference>
<dbReference type="InterPro" id="IPR025713">
    <property type="entry name" value="MotB-like_N_dom"/>
</dbReference>
<dbReference type="AlphaFoldDB" id="A0A1Y0L862"/>
<keyword evidence="4" id="KW-0812">Transmembrane</keyword>
<dbReference type="Pfam" id="PF00691">
    <property type="entry name" value="OmpA"/>
    <property type="match status" value="1"/>
</dbReference>
<dbReference type="EMBL" id="CP015579">
    <property type="protein sequence ID" value="ARU94231.1"/>
    <property type="molecule type" value="Genomic_DNA"/>
</dbReference>
<dbReference type="EMBL" id="CP015581">
    <property type="protein sequence ID" value="ARU98271.1"/>
    <property type="molecule type" value="Genomic_DNA"/>
</dbReference>
<evidence type="ECO:0000313" key="11">
    <source>
        <dbReference type="EMBL" id="ARU98271.1"/>
    </source>
</evidence>
<organism evidence="10 13">
    <name type="scientific">Tatumella citrea</name>
    <name type="common">Pantoea citrea</name>
    <dbReference type="NCBI Taxonomy" id="53336"/>
    <lineage>
        <taxon>Bacteria</taxon>
        <taxon>Pseudomonadati</taxon>
        <taxon>Pseudomonadota</taxon>
        <taxon>Gammaproteobacteria</taxon>
        <taxon>Enterobacterales</taxon>
        <taxon>Erwiniaceae</taxon>
        <taxon>Tatumella</taxon>
    </lineage>
</organism>
<dbReference type="Proteomes" id="UP000195814">
    <property type="component" value="Chromosome"/>
</dbReference>
<evidence type="ECO:0000256" key="3">
    <source>
        <dbReference type="ARBA" id="ARBA00022475"/>
    </source>
</evidence>